<dbReference type="STRING" id="1705394.SP60_00240"/>
<gene>
    <name evidence="2" type="ORF">SP60_00240</name>
</gene>
<dbReference type="Gene3D" id="1.20.1600.10">
    <property type="entry name" value="Outer membrane efflux proteins (OEP)"/>
    <property type="match status" value="1"/>
</dbReference>
<feature type="chain" id="PRO_5005799494" description="Transporter" evidence="1">
    <location>
        <begin position="19"/>
        <end position="475"/>
    </location>
</feature>
<dbReference type="GO" id="GO:0015562">
    <property type="term" value="F:efflux transmembrane transporter activity"/>
    <property type="evidence" value="ECO:0007669"/>
    <property type="project" value="InterPro"/>
</dbReference>
<keyword evidence="1" id="KW-0732">Signal</keyword>
<keyword evidence="3" id="KW-1185">Reference proteome</keyword>
<dbReference type="AlphaFoldDB" id="A0A0M4P7M7"/>
<sequence length="475" mass="55571">MMRLLLIFTLFLSSSVFAYTQKTFIEQLLASHDFFEKELINVKIKKLEMEGDRANYGNWSWDVGAEIAHIHKDKQKYDYTSSTDYSRDTHQNVRKISSDLSKKFFSNGSELNFSFDRSLPIKGEQMHDKNGYQKDKNTAEYLNDTSISWTVPLLKNKSGVIDQKTYDLSVLDYEDERLILAESQEDFIEGKVFEFIDWVGFKWKIDALEKVIIKLQKIRQKIENTQAEDVQVLGRFIDKKKRLLLSLKSKLKAQTGLLSAAIQAVDFSKDVPTLPTQFYVDLIDNIKPYCQAHVRDLQRIDLELQKNNRYIDTYKNSQLADFDFTISASIDSNKGNYSSYSKSRENTVETKLEFSYPLSGNISNQVYLDKYRFKRRQIELKYEHKLKDIMSAIGKLSVDIKQGLIQLKLTQQQIKQNKIDNELELYFAGRGDVRFAIIEQEDYQELQLEKITLLIDLYKDKLSYNNLLDRLLPYS</sequence>
<protein>
    <recommendedName>
        <fullName evidence="4">Transporter</fullName>
    </recommendedName>
</protein>
<evidence type="ECO:0000256" key="1">
    <source>
        <dbReference type="SAM" id="SignalP"/>
    </source>
</evidence>
<dbReference type="RefSeq" id="WP_053950733.1">
    <property type="nucleotide sequence ID" value="NZ_CP010552.1"/>
</dbReference>
<evidence type="ECO:0000313" key="3">
    <source>
        <dbReference type="Proteomes" id="UP000058020"/>
    </source>
</evidence>
<dbReference type="KEGG" id="tho:SP60_00240"/>
<evidence type="ECO:0008006" key="4">
    <source>
        <dbReference type="Google" id="ProtNLM"/>
    </source>
</evidence>
<dbReference type="OrthoDB" id="596919at2"/>
<evidence type="ECO:0000313" key="2">
    <source>
        <dbReference type="EMBL" id="ALE51822.1"/>
    </source>
</evidence>
<dbReference type="EMBL" id="CP010552">
    <property type="protein sequence ID" value="ALE51822.1"/>
    <property type="molecule type" value="Genomic_DNA"/>
</dbReference>
<dbReference type="SUPFAM" id="SSF56954">
    <property type="entry name" value="Outer membrane efflux proteins (OEP)"/>
    <property type="match status" value="1"/>
</dbReference>
<reference evidence="2 3" key="1">
    <citation type="journal article" date="2015" name="Genome Announc.">
        <title>Genome Sequence of 'Candidatus Thioglobus autotrophica' Strain EF1, a Chemoautotroph from the SUP05 Clade of Marine Gammaproteobacteria.</title>
        <authorList>
            <person name="Shah V."/>
            <person name="Morris R.M."/>
        </authorList>
    </citation>
    <scope>NUCLEOTIDE SEQUENCE [LARGE SCALE GENOMIC DNA]</scope>
    <source>
        <strain evidence="2 3">EF1</strain>
    </source>
</reference>
<organism evidence="2 3">
    <name type="scientific">Candidatus Thioglobus autotrophicus</name>
    <dbReference type="NCBI Taxonomy" id="1705394"/>
    <lineage>
        <taxon>Bacteria</taxon>
        <taxon>Pseudomonadati</taxon>
        <taxon>Pseudomonadota</taxon>
        <taxon>Gammaproteobacteria</taxon>
        <taxon>Candidatus Pseudothioglobaceae</taxon>
        <taxon>Candidatus Thioglobus</taxon>
    </lineage>
</organism>
<name>A0A0M4P7M7_9GAMM</name>
<dbReference type="Proteomes" id="UP000058020">
    <property type="component" value="Chromosome"/>
</dbReference>
<accession>A0A0M4P7M7</accession>
<feature type="signal peptide" evidence="1">
    <location>
        <begin position="1"/>
        <end position="18"/>
    </location>
</feature>
<proteinExistence type="predicted"/>